<proteinExistence type="predicted"/>
<dbReference type="STRING" id="1447875.A0A2B7WKJ3"/>
<reference evidence="2 3" key="1">
    <citation type="submission" date="2017-10" db="EMBL/GenBank/DDBJ databases">
        <title>Comparative genomics in systemic dimorphic fungi from Ajellomycetaceae.</title>
        <authorList>
            <person name="Munoz J.F."/>
            <person name="Mcewen J.G."/>
            <person name="Clay O.K."/>
            <person name="Cuomo C.A."/>
        </authorList>
    </citation>
    <scope>NUCLEOTIDE SEQUENCE [LARGE SCALE GENOMIC DNA]</scope>
    <source>
        <strain evidence="2 3">UAMH5409</strain>
    </source>
</reference>
<gene>
    <name evidence="2" type="ORF">AJ79_09261</name>
</gene>
<protein>
    <submittedName>
        <fullName evidence="2">Uncharacterized protein</fullName>
    </submittedName>
</protein>
<evidence type="ECO:0000313" key="3">
    <source>
        <dbReference type="Proteomes" id="UP000223968"/>
    </source>
</evidence>
<feature type="compositionally biased region" description="Polar residues" evidence="1">
    <location>
        <begin position="122"/>
        <end position="134"/>
    </location>
</feature>
<comment type="caution">
    <text evidence="2">The sequence shown here is derived from an EMBL/GenBank/DDBJ whole genome shotgun (WGS) entry which is preliminary data.</text>
</comment>
<feature type="region of interest" description="Disordered" evidence="1">
    <location>
        <begin position="354"/>
        <end position="418"/>
    </location>
</feature>
<name>A0A2B7WKJ3_9EURO</name>
<dbReference type="EMBL" id="PDNB01000252">
    <property type="protein sequence ID" value="PGG97275.1"/>
    <property type="molecule type" value="Genomic_DNA"/>
</dbReference>
<feature type="compositionally biased region" description="Low complexity" evidence="1">
    <location>
        <begin position="385"/>
        <end position="405"/>
    </location>
</feature>
<feature type="compositionally biased region" description="Basic and acidic residues" evidence="1">
    <location>
        <begin position="358"/>
        <end position="368"/>
    </location>
</feature>
<feature type="region of interest" description="Disordered" evidence="1">
    <location>
        <begin position="112"/>
        <end position="134"/>
    </location>
</feature>
<organism evidence="2 3">
    <name type="scientific">Helicocarpus griseus UAMH5409</name>
    <dbReference type="NCBI Taxonomy" id="1447875"/>
    <lineage>
        <taxon>Eukaryota</taxon>
        <taxon>Fungi</taxon>
        <taxon>Dikarya</taxon>
        <taxon>Ascomycota</taxon>
        <taxon>Pezizomycotina</taxon>
        <taxon>Eurotiomycetes</taxon>
        <taxon>Eurotiomycetidae</taxon>
        <taxon>Onygenales</taxon>
        <taxon>Ajellomycetaceae</taxon>
        <taxon>Helicocarpus</taxon>
    </lineage>
</organism>
<dbReference type="OrthoDB" id="4187917at2759"/>
<sequence length="500" mass="56392">MSSYTLLDYLTEPNPELDSDNALKGPPTFHEVRSEIVPVPWTDFTLETLLACYGDVLKRRYKEPFPPCSPTLTSIERDIWDEDSFEHLISRAIVPQVNVSLGFTDNKKSINMTRGGRAKMGATTQEVTDSTQAGDQSSKAKIFPDWAGAAKAKDPQTGYVNRCPGETKLAEKWTSDTDRQKDFYLWPLAQVVIYCVSNWKTRYGYLINQKELVVLRFSKERIGPGIGANRAQRTMTSQQAVPPPVPPSSSAITARVYAFTVTPTYRLARISDYGGTQPTRSYREDSQDLEHQDYQTVEMMSIPWKESGPGKLTVKLALWWIHMLAGAGRDTWIEFDYPPLDSWVHVNGLYQHVSTGKTTDKKPDESKKVRANSARRPSTPRRQRGSNSTFSSPLSSPPSNLGPSPEWSIQQSSARAPSRLTIEDAENAKFDENHGCFVYTVKGGKEERYFNIGTKAYDDRRNVVVYAELRDGRICFRPEPDSRRNSTSSSGSEAERKTRR</sequence>
<dbReference type="Proteomes" id="UP000223968">
    <property type="component" value="Unassembled WGS sequence"/>
</dbReference>
<accession>A0A2B7WKJ3</accession>
<dbReference type="AlphaFoldDB" id="A0A2B7WKJ3"/>
<keyword evidence="3" id="KW-1185">Reference proteome</keyword>
<evidence type="ECO:0000256" key="1">
    <source>
        <dbReference type="SAM" id="MobiDB-lite"/>
    </source>
</evidence>
<feature type="region of interest" description="Disordered" evidence="1">
    <location>
        <begin position="476"/>
        <end position="500"/>
    </location>
</feature>
<evidence type="ECO:0000313" key="2">
    <source>
        <dbReference type="EMBL" id="PGG97275.1"/>
    </source>
</evidence>